<name>A0AAD5KMB6_9FUNG</name>
<evidence type="ECO:0000256" key="2">
    <source>
        <dbReference type="ARBA" id="ARBA00022670"/>
    </source>
</evidence>
<feature type="active site" evidence="14">
    <location>
        <position position="65"/>
    </location>
</feature>
<comment type="catalytic activity">
    <reaction evidence="9">
        <text>Hydrolysis of proteins, favoring hydrophobic residues at P1 and P1'. Clots milk. Does not accept Lys at P1, and hence does not activate trypsinogen.</text>
        <dbReference type="EC" id="3.4.23.23"/>
    </reaction>
</comment>
<feature type="disulfide bond" evidence="15">
    <location>
        <begin position="78"/>
        <end position="83"/>
    </location>
</feature>
<comment type="similarity">
    <text evidence="1 16">Belongs to the peptidase A1 family.</text>
</comment>
<sequence>LLRLPLIRNPYNIDILEAARRKHGRILNKRDDNTFTTQLYNDQGSQYLVQVGIGTPPQNFTVTLDTGSADLWVPSSHCPRIECPYGGFQEASSSTFQNGEESFGIQYGIGSVNGTYVKDTVTVAGASVPDQQFGLAETTEDILTTPTTVGGPGGDQTKPNNRTRVAANGILGLGYPQLTAATTQGEQAYNPFVFNLVEKKIIQDPVFSVYMNSADKDGWAGEIIFGGVDKSKFSGDLNYLPVAQLTTQQQPLGGLGGEEDDSAAQNRQGYYYWMVYGQGVSVQGGLQQSQDFDLQSTGAFILDTGTTLTYMPTKIAIQVATAVAGENGFQLDRQSGVFIVDCSVASSDIQVQLKMSQSSNPSSQPVILSVPTSELVIPLDGETPETSTACMFGIAPLGSSGGGLGSNMFLVGDSMLRSAYLVFDM</sequence>
<accession>A0AAD5KMB6</accession>
<keyword evidence="3" id="KW-0732">Signal</keyword>
<protein>
    <recommendedName>
        <fullName evidence="12">Mucorpepsin</fullName>
        <ecNumber evidence="11">3.4.23.23</ecNumber>
    </recommendedName>
    <alternativeName>
        <fullName evidence="13">Mucor rennin</fullName>
    </alternativeName>
</protein>
<evidence type="ECO:0000256" key="12">
    <source>
        <dbReference type="ARBA" id="ARBA00070311"/>
    </source>
</evidence>
<dbReference type="Gene3D" id="2.40.70.10">
    <property type="entry name" value="Acid Proteases"/>
    <property type="match status" value="2"/>
</dbReference>
<evidence type="ECO:0000256" key="7">
    <source>
        <dbReference type="ARBA" id="ARBA00023157"/>
    </source>
</evidence>
<keyword evidence="6" id="KW-0865">Zymogen</keyword>
<evidence type="ECO:0000256" key="14">
    <source>
        <dbReference type="PIRSR" id="PIRSR601461-1"/>
    </source>
</evidence>
<feature type="non-terminal residue" evidence="18">
    <location>
        <position position="1"/>
    </location>
</feature>
<dbReference type="PRINTS" id="PR00792">
    <property type="entry name" value="PEPSIN"/>
</dbReference>
<evidence type="ECO:0000256" key="5">
    <source>
        <dbReference type="ARBA" id="ARBA00022801"/>
    </source>
</evidence>
<dbReference type="InterPro" id="IPR033121">
    <property type="entry name" value="PEPTIDASE_A1"/>
</dbReference>
<evidence type="ECO:0000256" key="15">
    <source>
        <dbReference type="PIRSR" id="PIRSR601461-2"/>
    </source>
</evidence>
<evidence type="ECO:0000256" key="8">
    <source>
        <dbReference type="ARBA" id="ARBA00023180"/>
    </source>
</evidence>
<keyword evidence="8" id="KW-0325">Glycoprotein</keyword>
<evidence type="ECO:0000256" key="10">
    <source>
        <dbReference type="ARBA" id="ARBA00059864"/>
    </source>
</evidence>
<organism evidence="18 19">
    <name type="scientific">Phascolomyces articulosus</name>
    <dbReference type="NCBI Taxonomy" id="60185"/>
    <lineage>
        <taxon>Eukaryota</taxon>
        <taxon>Fungi</taxon>
        <taxon>Fungi incertae sedis</taxon>
        <taxon>Mucoromycota</taxon>
        <taxon>Mucoromycotina</taxon>
        <taxon>Mucoromycetes</taxon>
        <taxon>Mucorales</taxon>
        <taxon>Lichtheimiaceae</taxon>
        <taxon>Phascolomyces</taxon>
    </lineage>
</organism>
<dbReference type="AlphaFoldDB" id="A0AAD5KMB6"/>
<dbReference type="InterPro" id="IPR021109">
    <property type="entry name" value="Peptidase_aspartic_dom_sf"/>
</dbReference>
<reference evidence="18" key="2">
    <citation type="submission" date="2023-02" db="EMBL/GenBank/DDBJ databases">
        <authorList>
            <consortium name="DOE Joint Genome Institute"/>
            <person name="Mondo S.J."/>
            <person name="Chang Y."/>
            <person name="Wang Y."/>
            <person name="Ahrendt S."/>
            <person name="Andreopoulos W."/>
            <person name="Barry K."/>
            <person name="Beard J."/>
            <person name="Benny G.L."/>
            <person name="Blankenship S."/>
            <person name="Bonito G."/>
            <person name="Cuomo C."/>
            <person name="Desiro A."/>
            <person name="Gervers K.A."/>
            <person name="Hundley H."/>
            <person name="Kuo A."/>
            <person name="LaButti K."/>
            <person name="Lang B.F."/>
            <person name="Lipzen A."/>
            <person name="O'Donnell K."/>
            <person name="Pangilinan J."/>
            <person name="Reynolds N."/>
            <person name="Sandor L."/>
            <person name="Smith M.W."/>
            <person name="Tsang A."/>
            <person name="Grigoriev I.V."/>
            <person name="Stajich J.E."/>
            <person name="Spatafora J.W."/>
        </authorList>
    </citation>
    <scope>NUCLEOTIDE SEQUENCE</scope>
    <source>
        <strain evidence="18">RSA 2281</strain>
    </source>
</reference>
<feature type="non-terminal residue" evidence="18">
    <location>
        <position position="425"/>
    </location>
</feature>
<evidence type="ECO:0000256" key="6">
    <source>
        <dbReference type="ARBA" id="ARBA00023145"/>
    </source>
</evidence>
<dbReference type="GO" id="GO:0004190">
    <property type="term" value="F:aspartic-type endopeptidase activity"/>
    <property type="evidence" value="ECO:0007669"/>
    <property type="project" value="UniProtKB-KW"/>
</dbReference>
<evidence type="ECO:0000313" key="19">
    <source>
        <dbReference type="Proteomes" id="UP001209540"/>
    </source>
</evidence>
<dbReference type="InterPro" id="IPR001461">
    <property type="entry name" value="Aspartic_peptidase_A1"/>
</dbReference>
<dbReference type="GO" id="GO:0006508">
    <property type="term" value="P:proteolysis"/>
    <property type="evidence" value="ECO:0007669"/>
    <property type="project" value="UniProtKB-KW"/>
</dbReference>
<evidence type="ECO:0000256" key="3">
    <source>
        <dbReference type="ARBA" id="ARBA00022729"/>
    </source>
</evidence>
<dbReference type="PANTHER" id="PTHR47966">
    <property type="entry name" value="BETA-SITE APP-CLEAVING ENZYME, ISOFORM A-RELATED"/>
    <property type="match status" value="1"/>
</dbReference>
<reference evidence="18" key="1">
    <citation type="journal article" date="2022" name="IScience">
        <title>Evolution of zygomycete secretomes and the origins of terrestrial fungal ecologies.</title>
        <authorList>
            <person name="Chang Y."/>
            <person name="Wang Y."/>
            <person name="Mondo S."/>
            <person name="Ahrendt S."/>
            <person name="Andreopoulos W."/>
            <person name="Barry K."/>
            <person name="Beard J."/>
            <person name="Benny G.L."/>
            <person name="Blankenship S."/>
            <person name="Bonito G."/>
            <person name="Cuomo C."/>
            <person name="Desiro A."/>
            <person name="Gervers K.A."/>
            <person name="Hundley H."/>
            <person name="Kuo A."/>
            <person name="LaButti K."/>
            <person name="Lang B.F."/>
            <person name="Lipzen A."/>
            <person name="O'Donnell K."/>
            <person name="Pangilinan J."/>
            <person name="Reynolds N."/>
            <person name="Sandor L."/>
            <person name="Smith M.E."/>
            <person name="Tsang A."/>
            <person name="Grigoriev I.V."/>
            <person name="Stajich J.E."/>
            <person name="Spatafora J.W."/>
        </authorList>
    </citation>
    <scope>NUCLEOTIDE SEQUENCE</scope>
    <source>
        <strain evidence="18">RSA 2281</strain>
    </source>
</reference>
<dbReference type="EC" id="3.4.23.23" evidence="11"/>
<comment type="function">
    <text evidence="10">This enzyme, capable of clotting milk is frequently used for cheese production.</text>
</comment>
<keyword evidence="19" id="KW-1185">Reference proteome</keyword>
<feature type="domain" description="Peptidase A1" evidence="17">
    <location>
        <begin position="47"/>
        <end position="425"/>
    </location>
</feature>
<evidence type="ECO:0000256" key="9">
    <source>
        <dbReference type="ARBA" id="ARBA00052485"/>
    </source>
</evidence>
<dbReference type="FunFam" id="2.40.70.10:FF:000008">
    <property type="entry name" value="Cathepsin D"/>
    <property type="match status" value="1"/>
</dbReference>
<evidence type="ECO:0000259" key="17">
    <source>
        <dbReference type="PROSITE" id="PS51767"/>
    </source>
</evidence>
<evidence type="ECO:0000256" key="16">
    <source>
        <dbReference type="RuleBase" id="RU000454"/>
    </source>
</evidence>
<dbReference type="InterPro" id="IPR001969">
    <property type="entry name" value="Aspartic_peptidase_AS"/>
</dbReference>
<keyword evidence="7 15" id="KW-1015">Disulfide bond</keyword>
<dbReference type="EMBL" id="JAIXMP010000003">
    <property type="protein sequence ID" value="KAI9275503.1"/>
    <property type="molecule type" value="Genomic_DNA"/>
</dbReference>
<evidence type="ECO:0000313" key="18">
    <source>
        <dbReference type="EMBL" id="KAI9275503.1"/>
    </source>
</evidence>
<dbReference type="PROSITE" id="PS51767">
    <property type="entry name" value="PEPTIDASE_A1"/>
    <property type="match status" value="1"/>
</dbReference>
<dbReference type="PANTHER" id="PTHR47966:SF65">
    <property type="entry name" value="ASPARTIC-TYPE ENDOPEPTIDASE"/>
    <property type="match status" value="1"/>
</dbReference>
<dbReference type="PROSITE" id="PS00141">
    <property type="entry name" value="ASP_PROTEASE"/>
    <property type="match status" value="2"/>
</dbReference>
<dbReference type="Pfam" id="PF00026">
    <property type="entry name" value="Asp"/>
    <property type="match status" value="1"/>
</dbReference>
<dbReference type="SUPFAM" id="SSF50630">
    <property type="entry name" value="Acid proteases"/>
    <property type="match status" value="1"/>
</dbReference>
<evidence type="ECO:0000256" key="1">
    <source>
        <dbReference type="ARBA" id="ARBA00007447"/>
    </source>
</evidence>
<keyword evidence="5 16" id="KW-0378">Hydrolase</keyword>
<evidence type="ECO:0000256" key="11">
    <source>
        <dbReference type="ARBA" id="ARBA00067072"/>
    </source>
</evidence>
<proteinExistence type="inferred from homology"/>
<evidence type="ECO:0000256" key="13">
    <source>
        <dbReference type="ARBA" id="ARBA00075933"/>
    </source>
</evidence>
<feature type="active site" evidence="14">
    <location>
        <position position="303"/>
    </location>
</feature>
<keyword evidence="2 16" id="KW-0645">Protease</keyword>
<gene>
    <name evidence="18" type="ORF">BDA99DRAFT_418228</name>
</gene>
<keyword evidence="4 16" id="KW-0064">Aspartyl protease</keyword>
<comment type="caution">
    <text evidence="18">The sequence shown here is derived from an EMBL/GenBank/DDBJ whole genome shotgun (WGS) entry which is preliminary data.</text>
</comment>
<evidence type="ECO:0000256" key="4">
    <source>
        <dbReference type="ARBA" id="ARBA00022750"/>
    </source>
</evidence>
<dbReference type="Proteomes" id="UP001209540">
    <property type="component" value="Unassembled WGS sequence"/>
</dbReference>